<evidence type="ECO:0000256" key="4">
    <source>
        <dbReference type="ARBA" id="ARBA00022525"/>
    </source>
</evidence>
<evidence type="ECO:0000256" key="8">
    <source>
        <dbReference type="ARBA" id="ARBA00023180"/>
    </source>
</evidence>
<keyword evidence="6 9" id="KW-0339">Growth factor</keyword>
<evidence type="ECO:0000256" key="3">
    <source>
        <dbReference type="ARBA" id="ARBA00022514"/>
    </source>
</evidence>
<sequence length="469" mass="53367">MADCECKCFRGPGSWLRQSFGTTISKKGLTIVFAVILFTELAFATTPFYVDNGLQQTIILDKLPRRDKREIQQEILTLLGLHHRPKPTPHNSVESAPKFMLDLYETLQKTDDDPQEQSSELFLATVNNSTTTALDLDSQTVEGSDVIMSFVNHEHQSRGCRERSAGGKHGYAALCRRSATRIPYLRHEHDQSFFFDFGEVSPGEMVNGAELRIYKQSSEKWAKSEFSVEVFRIRQGQDPEEKFLEAEANVTVRGDEEGWLKFNVTRAADVWTLFPSSNLGLYMRVTNAKVGHEKKPSKIGIVGKDGPADKQAFLVGFFRMSNDLHIRRTRSTRRRQAEEVSYNDDPYSSFGRNGRNVNAYPQYRQQSCQRRTLYVSFRDLGWQDWIIAPDGYSAFYCNGECSFPLGAHMNATNHAIVQTLVHLLDPYLVPKPCCTPTKLSAISVLYFDHNSNVVLKRYRDMIVRACGCH</sequence>
<protein>
    <recommendedName>
        <fullName evidence="11">TGF-beta family profile domain-containing protein</fullName>
    </recommendedName>
</protein>
<keyword evidence="8" id="KW-0325">Glycoprotein</keyword>
<dbReference type="SMART" id="SM00204">
    <property type="entry name" value="TGFB"/>
    <property type="match status" value="1"/>
</dbReference>
<accession>A0A2T7PGW4</accession>
<gene>
    <name evidence="12" type="ORF">C0Q70_08073</name>
</gene>
<dbReference type="FunFam" id="2.10.90.10:FF:000003">
    <property type="entry name" value="Bone morphogenetic protein 5"/>
    <property type="match status" value="1"/>
</dbReference>
<keyword evidence="13" id="KW-1185">Reference proteome</keyword>
<dbReference type="PROSITE" id="PS00250">
    <property type="entry name" value="TGF_BETA_1"/>
    <property type="match status" value="1"/>
</dbReference>
<dbReference type="GO" id="GO:0005125">
    <property type="term" value="F:cytokine activity"/>
    <property type="evidence" value="ECO:0007669"/>
    <property type="project" value="UniProtKB-KW"/>
</dbReference>
<evidence type="ECO:0000256" key="6">
    <source>
        <dbReference type="ARBA" id="ARBA00023030"/>
    </source>
</evidence>
<comment type="subcellular location">
    <subcellularLocation>
        <location evidence="1">Secreted</location>
    </subcellularLocation>
</comment>
<dbReference type="Pfam" id="PF00688">
    <property type="entry name" value="TGFb_propeptide"/>
    <property type="match status" value="1"/>
</dbReference>
<dbReference type="Pfam" id="PF00019">
    <property type="entry name" value="TGF_beta"/>
    <property type="match status" value="1"/>
</dbReference>
<dbReference type="Gene3D" id="2.10.90.10">
    <property type="entry name" value="Cystine-knot cytokines"/>
    <property type="match status" value="1"/>
</dbReference>
<evidence type="ECO:0000256" key="10">
    <source>
        <dbReference type="SAM" id="Phobius"/>
    </source>
</evidence>
<comment type="caution">
    <text evidence="12">The sequence shown here is derived from an EMBL/GenBank/DDBJ whole genome shotgun (WGS) entry which is preliminary data.</text>
</comment>
<dbReference type="PRINTS" id="PR00669">
    <property type="entry name" value="INHIBINA"/>
</dbReference>
<keyword evidence="4" id="KW-0964">Secreted</keyword>
<evidence type="ECO:0000313" key="12">
    <source>
        <dbReference type="EMBL" id="PVD32630.1"/>
    </source>
</evidence>
<dbReference type="InterPro" id="IPR015615">
    <property type="entry name" value="TGF-beta-rel"/>
</dbReference>
<keyword evidence="7" id="KW-1015">Disulfide bond</keyword>
<evidence type="ECO:0000256" key="2">
    <source>
        <dbReference type="ARBA" id="ARBA00006656"/>
    </source>
</evidence>
<dbReference type="EMBL" id="PZQS01000004">
    <property type="protein sequence ID" value="PVD32630.1"/>
    <property type="molecule type" value="Genomic_DNA"/>
</dbReference>
<dbReference type="AlphaFoldDB" id="A0A2T7PGW4"/>
<reference evidence="12 13" key="1">
    <citation type="submission" date="2018-04" db="EMBL/GenBank/DDBJ databases">
        <title>The genome of golden apple snail Pomacea canaliculata provides insight into stress tolerance and invasive adaptation.</title>
        <authorList>
            <person name="Liu C."/>
            <person name="Liu B."/>
            <person name="Ren Y."/>
            <person name="Zhang Y."/>
            <person name="Wang H."/>
            <person name="Li S."/>
            <person name="Jiang F."/>
            <person name="Yin L."/>
            <person name="Zhang G."/>
            <person name="Qian W."/>
            <person name="Fan W."/>
        </authorList>
    </citation>
    <scope>NUCLEOTIDE SEQUENCE [LARGE SCALE GENOMIC DNA]</scope>
    <source>
        <strain evidence="12">SZHN2017</strain>
        <tissue evidence="12">Muscle</tissue>
    </source>
</reference>
<keyword evidence="10" id="KW-1133">Transmembrane helix</keyword>
<evidence type="ECO:0000256" key="7">
    <source>
        <dbReference type="ARBA" id="ARBA00023157"/>
    </source>
</evidence>
<dbReference type="CDD" id="cd13761">
    <property type="entry name" value="TGF_beta_BMP5_like"/>
    <property type="match status" value="1"/>
</dbReference>
<dbReference type="Proteomes" id="UP000245119">
    <property type="component" value="Linkage Group LG4"/>
</dbReference>
<dbReference type="SUPFAM" id="SSF57501">
    <property type="entry name" value="Cystine-knot cytokines"/>
    <property type="match status" value="1"/>
</dbReference>
<dbReference type="InterPro" id="IPR001839">
    <property type="entry name" value="TGF-b_C"/>
</dbReference>
<evidence type="ECO:0000256" key="9">
    <source>
        <dbReference type="RuleBase" id="RU000354"/>
    </source>
</evidence>
<dbReference type="PANTHER" id="PTHR11848:SF310">
    <property type="entry name" value="PROTEIN 60A-RELATED"/>
    <property type="match status" value="1"/>
</dbReference>
<dbReference type="OrthoDB" id="5987191at2759"/>
<dbReference type="Gene3D" id="2.60.120.970">
    <property type="match status" value="1"/>
</dbReference>
<keyword evidence="5" id="KW-0732">Signal</keyword>
<keyword evidence="10" id="KW-0472">Membrane</keyword>
<dbReference type="GO" id="GO:0008083">
    <property type="term" value="F:growth factor activity"/>
    <property type="evidence" value="ECO:0007669"/>
    <property type="project" value="UniProtKB-KW"/>
</dbReference>
<dbReference type="InterPro" id="IPR017948">
    <property type="entry name" value="TGFb_CS"/>
</dbReference>
<dbReference type="GO" id="GO:0005615">
    <property type="term" value="C:extracellular space"/>
    <property type="evidence" value="ECO:0007669"/>
    <property type="project" value="UniProtKB-KW"/>
</dbReference>
<feature type="domain" description="TGF-beta family profile" evidence="11">
    <location>
        <begin position="352"/>
        <end position="469"/>
    </location>
</feature>
<keyword evidence="10" id="KW-0812">Transmembrane</keyword>
<dbReference type="PROSITE" id="PS51362">
    <property type="entry name" value="TGF_BETA_2"/>
    <property type="match status" value="1"/>
</dbReference>
<proteinExistence type="inferred from homology"/>
<dbReference type="GO" id="GO:0032502">
    <property type="term" value="P:developmental process"/>
    <property type="evidence" value="ECO:0007669"/>
    <property type="project" value="UniProtKB-ARBA"/>
</dbReference>
<name>A0A2T7PGW4_POMCA</name>
<evidence type="ECO:0000256" key="5">
    <source>
        <dbReference type="ARBA" id="ARBA00022729"/>
    </source>
</evidence>
<keyword evidence="3" id="KW-0202">Cytokine</keyword>
<dbReference type="InterPro" id="IPR029034">
    <property type="entry name" value="Cystine-knot_cytokine"/>
</dbReference>
<evidence type="ECO:0000259" key="11">
    <source>
        <dbReference type="PROSITE" id="PS51362"/>
    </source>
</evidence>
<feature type="transmembrane region" description="Helical" evidence="10">
    <location>
        <begin position="29"/>
        <end position="50"/>
    </location>
</feature>
<organism evidence="12 13">
    <name type="scientific">Pomacea canaliculata</name>
    <name type="common">Golden apple snail</name>
    <dbReference type="NCBI Taxonomy" id="400727"/>
    <lineage>
        <taxon>Eukaryota</taxon>
        <taxon>Metazoa</taxon>
        <taxon>Spiralia</taxon>
        <taxon>Lophotrochozoa</taxon>
        <taxon>Mollusca</taxon>
        <taxon>Gastropoda</taxon>
        <taxon>Caenogastropoda</taxon>
        <taxon>Architaenioglossa</taxon>
        <taxon>Ampullarioidea</taxon>
        <taxon>Ampullariidae</taxon>
        <taxon>Pomacea</taxon>
    </lineage>
</organism>
<dbReference type="STRING" id="400727.A0A2T7PGW4"/>
<dbReference type="PANTHER" id="PTHR11848">
    <property type="entry name" value="TGF-BETA FAMILY"/>
    <property type="match status" value="1"/>
</dbReference>
<evidence type="ECO:0000313" key="13">
    <source>
        <dbReference type="Proteomes" id="UP000245119"/>
    </source>
</evidence>
<comment type="similarity">
    <text evidence="2 9">Belongs to the TGF-beta family.</text>
</comment>
<dbReference type="InterPro" id="IPR001111">
    <property type="entry name" value="TGF-b_propeptide"/>
</dbReference>
<evidence type="ECO:0000256" key="1">
    <source>
        <dbReference type="ARBA" id="ARBA00004613"/>
    </source>
</evidence>